<dbReference type="STRING" id="1237149.C900_00761"/>
<dbReference type="InterPro" id="IPR048423">
    <property type="entry name" value="DRL_cat"/>
</dbReference>
<dbReference type="PANTHER" id="PTHR37850">
    <property type="entry name" value="STRU PROTEIN"/>
    <property type="match status" value="1"/>
</dbReference>
<dbReference type="Proteomes" id="UP000011135">
    <property type="component" value="Unassembled WGS sequence"/>
</dbReference>
<dbReference type="PANTHER" id="PTHR37850:SF1">
    <property type="entry name" value="SAF DOMAIN PROTEIN"/>
    <property type="match status" value="1"/>
</dbReference>
<name>L8JVI8_9BACT</name>
<dbReference type="InterPro" id="IPR036291">
    <property type="entry name" value="NAD(P)-bd_dom_sf"/>
</dbReference>
<accession>L8JVI8</accession>
<organism evidence="2 3">
    <name type="scientific">Fulvivirga imtechensis AK7</name>
    <dbReference type="NCBI Taxonomy" id="1237149"/>
    <lineage>
        <taxon>Bacteria</taxon>
        <taxon>Pseudomonadati</taxon>
        <taxon>Bacteroidota</taxon>
        <taxon>Cytophagia</taxon>
        <taxon>Cytophagales</taxon>
        <taxon>Fulvivirgaceae</taxon>
        <taxon>Fulvivirga</taxon>
    </lineage>
</organism>
<dbReference type="Pfam" id="PF21135">
    <property type="entry name" value="DRL_cat"/>
    <property type="match status" value="1"/>
</dbReference>
<evidence type="ECO:0000313" key="3">
    <source>
        <dbReference type="Proteomes" id="UP000011135"/>
    </source>
</evidence>
<evidence type="ECO:0000259" key="1">
    <source>
        <dbReference type="Pfam" id="PF21135"/>
    </source>
</evidence>
<dbReference type="RefSeq" id="WP_009578460.1">
    <property type="nucleotide sequence ID" value="NZ_AMZN01000014.1"/>
</dbReference>
<dbReference type="EMBL" id="AMZN01000014">
    <property type="protein sequence ID" value="ELR72800.1"/>
    <property type="molecule type" value="Genomic_DNA"/>
</dbReference>
<comment type="caution">
    <text evidence="2">The sequence shown here is derived from an EMBL/GenBank/DDBJ whole genome shotgun (WGS) entry which is preliminary data.</text>
</comment>
<feature type="domain" description="Oxidoreductase DRL-like catalytic" evidence="1">
    <location>
        <begin position="154"/>
        <end position="317"/>
    </location>
</feature>
<keyword evidence="3" id="KW-1185">Reference proteome</keyword>
<dbReference type="eggNOG" id="COG4091">
    <property type="taxonomic scope" value="Bacteria"/>
</dbReference>
<evidence type="ECO:0000313" key="2">
    <source>
        <dbReference type="EMBL" id="ELR72800.1"/>
    </source>
</evidence>
<dbReference type="SUPFAM" id="SSF51735">
    <property type="entry name" value="NAD(P)-binding Rossmann-fold domains"/>
    <property type="match status" value="1"/>
</dbReference>
<sequence>METIITQLKALPEEIKVGITGIGSMGKGLAFQCHITPGFRPAAISNRNLAKAEGCAKWLGVTYEIVDTVSELNSAIARKVLAVCDDCSLVCSSEEIDVLIESTNDPLAGAKHALKAIEYNQHIVMMNHEAEVMYGPLIMKKAEEKGLIYTVADGDQPASMKILIDDLAFYGFDLVMAGNIKGYLDRYTNPAKIAPEADKRSLDHKMTSSFTDGSKLCVEMSVIANALDLRTPVPGMYGHRMDHINDIFKHYDFDSLYEDKKPVVDYILGAQPKGGVFAVGYTDKEYQQFTLDWFPVDMGSGPYYLFYRPYHLRHIEALKCVAEAILYGNSRLKPKYGIKTNVFCYAKENLKQGDKIDGAGGFACYGLIENLEDFGEDGVPICIAEDVVLKKDYKKDERILMKDVDFQSQSEAFELYFETLKIKGDIKMEYPFASQEVLY</sequence>
<gene>
    <name evidence="2" type="ORF">C900_00761</name>
</gene>
<dbReference type="OrthoDB" id="9777844at2"/>
<protein>
    <submittedName>
        <fullName evidence="2">Homoserine dehydrogenase</fullName>
    </submittedName>
</protein>
<dbReference type="Gene3D" id="3.40.50.720">
    <property type="entry name" value="NAD(P)-binding Rossmann-like Domain"/>
    <property type="match status" value="1"/>
</dbReference>
<dbReference type="PATRIC" id="fig|1237149.3.peg.994"/>
<proteinExistence type="predicted"/>
<dbReference type="AlphaFoldDB" id="L8JVI8"/>
<reference evidence="2 3" key="1">
    <citation type="submission" date="2012-12" db="EMBL/GenBank/DDBJ databases">
        <title>Genome assembly of Fulvivirga imtechensis AK7.</title>
        <authorList>
            <person name="Nupur N."/>
            <person name="Khatri I."/>
            <person name="Kumar R."/>
            <person name="Subramanian S."/>
            <person name="Pinnaka A."/>
        </authorList>
    </citation>
    <scope>NUCLEOTIDE SEQUENCE [LARGE SCALE GENOMIC DNA]</scope>
    <source>
        <strain evidence="2 3">AK7</strain>
    </source>
</reference>